<accession>A0AAD8EGI9</accession>
<dbReference type="EMBL" id="JASPKZ010005281">
    <property type="protein sequence ID" value="KAJ9589079.1"/>
    <property type="molecule type" value="Genomic_DNA"/>
</dbReference>
<reference evidence="2" key="2">
    <citation type="submission" date="2023-05" db="EMBL/GenBank/DDBJ databases">
        <authorList>
            <person name="Fouks B."/>
        </authorList>
    </citation>
    <scope>NUCLEOTIDE SEQUENCE</scope>
    <source>
        <strain evidence="2">Stay&amp;Tobe</strain>
        <tissue evidence="2">Testes</tissue>
    </source>
</reference>
<name>A0AAD8EGI9_DIPPU</name>
<dbReference type="AlphaFoldDB" id="A0AAD8EGI9"/>
<sequence length="102" mass="11581">MRTKKTPRFEKSPTIKEDKSGGESPSGKTASNVALSSWKKRIPWWLQAVMKLWRVIRPHNHQQATDKDFLKGLPDLCFKKLDGGTATEDSTPLAILFCIRID</sequence>
<proteinExistence type="predicted"/>
<feature type="region of interest" description="Disordered" evidence="1">
    <location>
        <begin position="1"/>
        <end position="32"/>
    </location>
</feature>
<organism evidence="2 3">
    <name type="scientific">Diploptera punctata</name>
    <name type="common">Pacific beetle cockroach</name>
    <dbReference type="NCBI Taxonomy" id="6984"/>
    <lineage>
        <taxon>Eukaryota</taxon>
        <taxon>Metazoa</taxon>
        <taxon>Ecdysozoa</taxon>
        <taxon>Arthropoda</taxon>
        <taxon>Hexapoda</taxon>
        <taxon>Insecta</taxon>
        <taxon>Pterygota</taxon>
        <taxon>Neoptera</taxon>
        <taxon>Polyneoptera</taxon>
        <taxon>Dictyoptera</taxon>
        <taxon>Blattodea</taxon>
        <taxon>Blaberoidea</taxon>
        <taxon>Blaberidae</taxon>
        <taxon>Diplopterinae</taxon>
        <taxon>Diploptera</taxon>
    </lineage>
</organism>
<evidence type="ECO:0000256" key="1">
    <source>
        <dbReference type="SAM" id="MobiDB-lite"/>
    </source>
</evidence>
<keyword evidence="3" id="KW-1185">Reference proteome</keyword>
<dbReference type="Proteomes" id="UP001233999">
    <property type="component" value="Unassembled WGS sequence"/>
</dbReference>
<evidence type="ECO:0000313" key="3">
    <source>
        <dbReference type="Proteomes" id="UP001233999"/>
    </source>
</evidence>
<comment type="caution">
    <text evidence="2">The sequence shown here is derived from an EMBL/GenBank/DDBJ whole genome shotgun (WGS) entry which is preliminary data.</text>
</comment>
<gene>
    <name evidence="2" type="ORF">L9F63_017624</name>
</gene>
<feature type="compositionally biased region" description="Basic and acidic residues" evidence="1">
    <location>
        <begin position="7"/>
        <end position="21"/>
    </location>
</feature>
<evidence type="ECO:0000313" key="2">
    <source>
        <dbReference type="EMBL" id="KAJ9589079.1"/>
    </source>
</evidence>
<protein>
    <submittedName>
        <fullName evidence="2">Uncharacterized protein</fullName>
    </submittedName>
</protein>
<reference evidence="2" key="1">
    <citation type="journal article" date="2023" name="IScience">
        <title>Live-bearing cockroach genome reveals convergent evolutionary mechanisms linked to viviparity in insects and beyond.</title>
        <authorList>
            <person name="Fouks B."/>
            <person name="Harrison M.C."/>
            <person name="Mikhailova A.A."/>
            <person name="Marchal E."/>
            <person name="English S."/>
            <person name="Carruthers M."/>
            <person name="Jennings E.C."/>
            <person name="Chiamaka E.L."/>
            <person name="Frigard R.A."/>
            <person name="Pippel M."/>
            <person name="Attardo G.M."/>
            <person name="Benoit J.B."/>
            <person name="Bornberg-Bauer E."/>
            <person name="Tobe S.S."/>
        </authorList>
    </citation>
    <scope>NUCLEOTIDE SEQUENCE</scope>
    <source>
        <strain evidence="2">Stay&amp;Tobe</strain>
    </source>
</reference>